<evidence type="ECO:0000313" key="2">
    <source>
        <dbReference type="Proteomes" id="UP000011713"/>
    </source>
</evidence>
<dbReference type="InterPro" id="IPR043502">
    <property type="entry name" value="DNA/RNA_pol_sf"/>
</dbReference>
<dbReference type="OMA" id="NDMEAYN"/>
<dbReference type="eggNOG" id="KOG0017">
    <property type="taxonomic scope" value="Eukaryota"/>
</dbReference>
<proteinExistence type="predicted"/>
<keyword evidence="2" id="KW-1185">Reference proteome</keyword>
<dbReference type="Proteomes" id="UP000011713">
    <property type="component" value="Unassembled WGS sequence"/>
</dbReference>
<organism evidence="1 2">
    <name type="scientific">Hyaloperonospora arabidopsidis (strain Emoy2)</name>
    <name type="common">Downy mildew agent</name>
    <name type="synonym">Peronospora arabidopsidis</name>
    <dbReference type="NCBI Taxonomy" id="559515"/>
    <lineage>
        <taxon>Eukaryota</taxon>
        <taxon>Sar</taxon>
        <taxon>Stramenopiles</taxon>
        <taxon>Oomycota</taxon>
        <taxon>Peronosporomycetes</taxon>
        <taxon>Peronosporales</taxon>
        <taxon>Peronosporaceae</taxon>
        <taxon>Hyaloperonospora</taxon>
    </lineage>
</organism>
<dbReference type="InParanoid" id="M4BHW9"/>
<dbReference type="SUPFAM" id="SSF56672">
    <property type="entry name" value="DNA/RNA polymerases"/>
    <property type="match status" value="1"/>
</dbReference>
<dbReference type="HOGENOM" id="CLU_1597471_0_0_1"/>
<dbReference type="AlphaFoldDB" id="M4BHW9"/>
<evidence type="ECO:0008006" key="3">
    <source>
        <dbReference type="Google" id="ProtNLM"/>
    </source>
</evidence>
<dbReference type="PANTHER" id="PTHR33064">
    <property type="entry name" value="POL PROTEIN"/>
    <property type="match status" value="1"/>
</dbReference>
<dbReference type="STRING" id="559515.M4BHW9"/>
<dbReference type="Gene3D" id="3.30.70.270">
    <property type="match status" value="1"/>
</dbReference>
<reference evidence="1" key="2">
    <citation type="submission" date="2015-06" db="UniProtKB">
        <authorList>
            <consortium name="EnsemblProtists"/>
        </authorList>
    </citation>
    <scope>IDENTIFICATION</scope>
    <source>
        <strain evidence="1">Emoy2</strain>
    </source>
</reference>
<dbReference type="VEuPathDB" id="FungiDB:HpaG805995"/>
<dbReference type="InterPro" id="IPR051320">
    <property type="entry name" value="Viral_Replic_Matur_Polypro"/>
</dbReference>
<sequence length="159" mass="17814">MTKLGQFFDLIERHGLKISVTKSQLLYREVLWCGKLLGEYRVRHDPERLAALSSLPAPSNAAGLQRRLCVANWLRESVIDYSRVAEPLYEKLNTMLESSGQKKRVAVGIAVTWSQNDMEAYNTFLRSLVQSAQLQHPSSEATVCLFTDASDAGWAVVVT</sequence>
<reference evidence="2" key="1">
    <citation type="journal article" date="2010" name="Science">
        <title>Signatures of adaptation to obligate biotrophy in the Hyaloperonospora arabidopsidis genome.</title>
        <authorList>
            <person name="Baxter L."/>
            <person name="Tripathy S."/>
            <person name="Ishaque N."/>
            <person name="Boot N."/>
            <person name="Cabral A."/>
            <person name="Kemen E."/>
            <person name="Thines M."/>
            <person name="Ah-Fong A."/>
            <person name="Anderson R."/>
            <person name="Badejoko W."/>
            <person name="Bittner-Eddy P."/>
            <person name="Boore J.L."/>
            <person name="Chibucos M.C."/>
            <person name="Coates M."/>
            <person name="Dehal P."/>
            <person name="Delehaunty K."/>
            <person name="Dong S."/>
            <person name="Downton P."/>
            <person name="Dumas B."/>
            <person name="Fabro G."/>
            <person name="Fronick C."/>
            <person name="Fuerstenberg S.I."/>
            <person name="Fulton L."/>
            <person name="Gaulin E."/>
            <person name="Govers F."/>
            <person name="Hughes L."/>
            <person name="Humphray S."/>
            <person name="Jiang R.H."/>
            <person name="Judelson H."/>
            <person name="Kamoun S."/>
            <person name="Kyung K."/>
            <person name="Meijer H."/>
            <person name="Minx P."/>
            <person name="Morris P."/>
            <person name="Nelson J."/>
            <person name="Phuntumart V."/>
            <person name="Qutob D."/>
            <person name="Rehmany A."/>
            <person name="Rougon-Cardoso A."/>
            <person name="Ryden P."/>
            <person name="Torto-Alalibo T."/>
            <person name="Studholme D."/>
            <person name="Wang Y."/>
            <person name="Win J."/>
            <person name="Wood J."/>
            <person name="Clifton S.W."/>
            <person name="Rogers J."/>
            <person name="Van den Ackerveken G."/>
            <person name="Jones J.D."/>
            <person name="McDowell J.M."/>
            <person name="Beynon J."/>
            <person name="Tyler B.M."/>
        </authorList>
    </citation>
    <scope>NUCLEOTIDE SEQUENCE [LARGE SCALE GENOMIC DNA]</scope>
    <source>
        <strain evidence="2">Emoy2</strain>
    </source>
</reference>
<dbReference type="EnsemblProtists" id="HpaT805995">
    <property type="protein sequence ID" value="HpaP805995"/>
    <property type="gene ID" value="HpaG805995"/>
</dbReference>
<accession>M4BHW9</accession>
<dbReference type="PANTHER" id="PTHR33064:SF37">
    <property type="entry name" value="RIBONUCLEASE H"/>
    <property type="match status" value="1"/>
</dbReference>
<name>M4BHW9_HYAAE</name>
<evidence type="ECO:0000313" key="1">
    <source>
        <dbReference type="EnsemblProtists" id="HpaP805995"/>
    </source>
</evidence>
<protein>
    <recommendedName>
        <fullName evidence="3">RxLR effector candidate protein</fullName>
    </recommendedName>
</protein>
<dbReference type="EMBL" id="JH598269">
    <property type="status" value="NOT_ANNOTATED_CDS"/>
    <property type="molecule type" value="Genomic_DNA"/>
</dbReference>
<dbReference type="InterPro" id="IPR043128">
    <property type="entry name" value="Rev_trsase/Diguanyl_cyclase"/>
</dbReference>